<comment type="caution">
    <text evidence="1">The sequence shown here is derived from an EMBL/GenBank/DDBJ whole genome shotgun (WGS) entry which is preliminary data.</text>
</comment>
<name>X1D5S4_9ZZZZ</name>
<protein>
    <submittedName>
        <fullName evidence="1">Uncharacterized protein</fullName>
    </submittedName>
</protein>
<sequence>MRLLPMLTVAMLMAVSPVTAQGPPLEFENHEALNLWAGSSPAGGRLYPLGPEELGLFCADRSYTSGITSSEMAVYVQSGDVYKLALYLPLKHFVQRMATIQDETLIIEERSDA</sequence>
<reference evidence="1" key="1">
    <citation type="journal article" date="2014" name="Front. Microbiol.">
        <title>High frequency of phylogenetically diverse reductive dehalogenase-homologous genes in deep subseafloor sedimentary metagenomes.</title>
        <authorList>
            <person name="Kawai M."/>
            <person name="Futagami T."/>
            <person name="Toyoda A."/>
            <person name="Takaki Y."/>
            <person name="Nishi S."/>
            <person name="Hori S."/>
            <person name="Arai W."/>
            <person name="Tsubouchi T."/>
            <person name="Morono Y."/>
            <person name="Uchiyama I."/>
            <person name="Ito T."/>
            <person name="Fujiyama A."/>
            <person name="Inagaki F."/>
            <person name="Takami H."/>
        </authorList>
    </citation>
    <scope>NUCLEOTIDE SEQUENCE</scope>
    <source>
        <strain evidence="1">Expedition CK06-06</strain>
    </source>
</reference>
<dbReference type="EMBL" id="BART01031548">
    <property type="protein sequence ID" value="GAH15547.1"/>
    <property type="molecule type" value="Genomic_DNA"/>
</dbReference>
<gene>
    <name evidence="1" type="ORF">S01H4_54778</name>
</gene>
<proteinExistence type="predicted"/>
<evidence type="ECO:0000313" key="1">
    <source>
        <dbReference type="EMBL" id="GAH15547.1"/>
    </source>
</evidence>
<feature type="non-terminal residue" evidence="1">
    <location>
        <position position="113"/>
    </location>
</feature>
<dbReference type="AlphaFoldDB" id="X1D5S4"/>
<organism evidence="1">
    <name type="scientific">marine sediment metagenome</name>
    <dbReference type="NCBI Taxonomy" id="412755"/>
    <lineage>
        <taxon>unclassified sequences</taxon>
        <taxon>metagenomes</taxon>
        <taxon>ecological metagenomes</taxon>
    </lineage>
</organism>
<accession>X1D5S4</accession>